<dbReference type="Proteomes" id="UP000510888">
    <property type="component" value="Plasmid PPGU16_p2"/>
</dbReference>
<dbReference type="InterPro" id="IPR029058">
    <property type="entry name" value="AB_hydrolase_fold"/>
</dbReference>
<accession>A0A7I8C2K7</accession>
<evidence type="ECO:0000313" key="2">
    <source>
        <dbReference type="Proteomes" id="UP000510888"/>
    </source>
</evidence>
<protein>
    <submittedName>
        <fullName evidence="1">Uncharacterized protein</fullName>
    </submittedName>
</protein>
<sequence length="88" mass="9787">MKKDANNILSMMSSWQNGDISANSLHEENFDRALGGITAKGIVMPGRTGPYFPPEDSDYEVFEDAEAQSRPIESVCGHFRFRACSDNK</sequence>
<reference evidence="1 2" key="1">
    <citation type="journal article" date="2020" name="Genes (Basel)">
        <title>Genomic Comparison of Insect Gut Symbionts from Divergent Burkholderia Subclades.</title>
        <authorList>
            <person name="Takeshita K."/>
            <person name="Kikuchi Y."/>
        </authorList>
    </citation>
    <scope>NUCLEOTIDE SEQUENCE [LARGE SCALE GENOMIC DNA]</scope>
    <source>
        <strain evidence="1 2">PGU16</strain>
        <plasmid evidence="1 2">PPGU16_p2</plasmid>
    </source>
</reference>
<dbReference type="KEGG" id="plad:PPGU16_78180"/>
<dbReference type="Gene3D" id="3.40.50.1820">
    <property type="entry name" value="alpha/beta hydrolase"/>
    <property type="match status" value="1"/>
</dbReference>
<dbReference type="AlphaFoldDB" id="A0A7I8C2K7"/>
<organism evidence="1 2">
    <name type="scientific">Paraburkholderia largidicola</name>
    <dbReference type="NCBI Taxonomy" id="3014751"/>
    <lineage>
        <taxon>Bacteria</taxon>
        <taxon>Pseudomonadati</taxon>
        <taxon>Pseudomonadota</taxon>
        <taxon>Betaproteobacteria</taxon>
        <taxon>Burkholderiales</taxon>
        <taxon>Burkholderiaceae</taxon>
        <taxon>Paraburkholderia</taxon>
    </lineage>
</organism>
<evidence type="ECO:0000313" key="1">
    <source>
        <dbReference type="EMBL" id="BCF94751.1"/>
    </source>
</evidence>
<keyword evidence="2" id="KW-1185">Reference proteome</keyword>
<keyword evidence="1" id="KW-0614">Plasmid</keyword>
<dbReference type="RefSeq" id="WP_224029940.1">
    <property type="nucleotide sequence ID" value="NZ_AP023177.1"/>
</dbReference>
<geneLocation type="plasmid" evidence="1 2">
    <name>PPGU16_p2</name>
</geneLocation>
<name>A0A7I8C2K7_9BURK</name>
<gene>
    <name evidence="1" type="ORF">PPGU16_78180</name>
</gene>
<dbReference type="SUPFAM" id="SSF53474">
    <property type="entry name" value="alpha/beta-Hydrolases"/>
    <property type="match status" value="1"/>
</dbReference>
<proteinExistence type="predicted"/>
<dbReference type="EMBL" id="AP023177">
    <property type="protein sequence ID" value="BCF94751.1"/>
    <property type="molecule type" value="Genomic_DNA"/>
</dbReference>